<sequence length="116" mass="12838">MIRGMVAWQIQGQTAYFLASAVDSHVTWLVGCRGIGILFAALSTIFPGTGSGATCCQSVGLNNMATHMVWGLYVLRGRHSFQLPLCETIQLMSLYTAKAEREEVSRRVRDASKFFF</sequence>
<name>A0A8T0G697_CERPU</name>
<accession>A0A8T0G697</accession>
<dbReference type="Proteomes" id="UP000822688">
    <property type="component" value="Chromosome 12"/>
</dbReference>
<dbReference type="AlphaFoldDB" id="A0A8T0G697"/>
<organism evidence="1 2">
    <name type="scientific">Ceratodon purpureus</name>
    <name type="common">Fire moss</name>
    <name type="synonym">Dicranum purpureum</name>
    <dbReference type="NCBI Taxonomy" id="3225"/>
    <lineage>
        <taxon>Eukaryota</taxon>
        <taxon>Viridiplantae</taxon>
        <taxon>Streptophyta</taxon>
        <taxon>Embryophyta</taxon>
        <taxon>Bryophyta</taxon>
        <taxon>Bryophytina</taxon>
        <taxon>Bryopsida</taxon>
        <taxon>Dicranidae</taxon>
        <taxon>Pseudoditrichales</taxon>
        <taxon>Ditrichaceae</taxon>
        <taxon>Ceratodon</taxon>
    </lineage>
</organism>
<evidence type="ECO:0000313" key="2">
    <source>
        <dbReference type="Proteomes" id="UP000822688"/>
    </source>
</evidence>
<comment type="caution">
    <text evidence="1">The sequence shown here is derived from an EMBL/GenBank/DDBJ whole genome shotgun (WGS) entry which is preliminary data.</text>
</comment>
<evidence type="ECO:0000313" key="1">
    <source>
        <dbReference type="EMBL" id="KAG0553398.1"/>
    </source>
</evidence>
<protein>
    <submittedName>
        <fullName evidence="1">Uncharacterized protein</fullName>
    </submittedName>
</protein>
<keyword evidence="2" id="KW-1185">Reference proteome</keyword>
<dbReference type="EMBL" id="CM026433">
    <property type="protein sequence ID" value="KAG0553398.1"/>
    <property type="molecule type" value="Genomic_DNA"/>
</dbReference>
<proteinExistence type="predicted"/>
<gene>
    <name evidence="1" type="ORF">KC19_12G008300</name>
</gene>
<reference evidence="1" key="1">
    <citation type="submission" date="2020-06" db="EMBL/GenBank/DDBJ databases">
        <title>WGS assembly of Ceratodon purpureus strain R40.</title>
        <authorList>
            <person name="Carey S.B."/>
            <person name="Jenkins J."/>
            <person name="Shu S."/>
            <person name="Lovell J.T."/>
            <person name="Sreedasyam A."/>
            <person name="Maumus F."/>
            <person name="Tiley G.P."/>
            <person name="Fernandez-Pozo N."/>
            <person name="Barry K."/>
            <person name="Chen C."/>
            <person name="Wang M."/>
            <person name="Lipzen A."/>
            <person name="Daum C."/>
            <person name="Saski C.A."/>
            <person name="Payton A.C."/>
            <person name="Mcbreen J.C."/>
            <person name="Conrad R.E."/>
            <person name="Kollar L.M."/>
            <person name="Olsson S."/>
            <person name="Huttunen S."/>
            <person name="Landis J.B."/>
            <person name="Wickett N.J."/>
            <person name="Johnson M.G."/>
            <person name="Rensing S.A."/>
            <person name="Grimwood J."/>
            <person name="Schmutz J."/>
            <person name="Mcdaniel S.F."/>
        </authorList>
    </citation>
    <scope>NUCLEOTIDE SEQUENCE</scope>
    <source>
        <strain evidence="1">R40</strain>
    </source>
</reference>